<dbReference type="Proteomes" id="UP001623559">
    <property type="component" value="Unassembled WGS sequence"/>
</dbReference>
<dbReference type="Gene3D" id="1.50.10.10">
    <property type="match status" value="1"/>
</dbReference>
<evidence type="ECO:0008006" key="3">
    <source>
        <dbReference type="Google" id="ProtNLM"/>
    </source>
</evidence>
<gene>
    <name evidence="1" type="ORF">V7S74_00840</name>
</gene>
<name>A0ABW8SSQ4_9BACT</name>
<dbReference type="InterPro" id="IPR012341">
    <property type="entry name" value="6hp_glycosidase-like_sf"/>
</dbReference>
<evidence type="ECO:0000313" key="2">
    <source>
        <dbReference type="Proteomes" id="UP001623559"/>
    </source>
</evidence>
<proteinExistence type="predicted"/>
<sequence>MKIFYLLLFSVSIFAQKIDRKLVVERHKVVNRSLDTLSSLSVGNGHFAYTVDATGLQTFPSYYAKGIPLGTQSSWSWHSFPNKENFMRSETYRSEPYAGRPISYALQGHKDARRDAATDYFRANPHRIHLGHFGFRILLKNGEIATTSDIKGINQTLNPYSGIILSQFSVEGIPVRVWTFSDPLEDIIYAKVQSDLLKMGRMHFQLNFPFPSQSFLDEGVEMANPDKHHSTLLRDSSKQILIQHSLDSLHYQVSIQSNQAIEESKIRDHFFEIIPTRLNEIEISVGFDSDKKRNWSQALQKNRAALIEYWQKGGMIDFGNVKDPRAIELERRMILSMYLAKVQSISEEPPQETGLVYNSWFGRPHLEMTWWHLMHFAYWGKGEYLEKVLPWYERNFIKAKELAQRQGLRGARWQKMTDPAGGESPSSVGSFLLWQQPHIIDMLDVLAKKKPINFKRKYGYLVEETAVAMEDLLSWDSLKQVYRLGPGFIPAQESLPFVTTYNAPLELAYWYKGIQVAQEWRKSSGVSVNKKWDHILTHFPSLPEFGGIYQAAAGYGDTYLNPKFISDHPAVLGAMGMVEPLPTTDSLKMKNTLAKIEKVWNWESTWGWDYPLLAMTALRLHDSKKAIEFLLKPLQKNTYLNNGHNYQDKRLRLYMPGNGGLLTTLAWMAKGQNGNKSFAGFPREWKVRVEGF</sequence>
<reference evidence="1 2" key="1">
    <citation type="submission" date="2024-07" db="EMBL/GenBank/DDBJ databases">
        <authorList>
            <person name="Pitt A."/>
            <person name="Hahn M.W."/>
        </authorList>
    </citation>
    <scope>NUCLEOTIDE SEQUENCE [LARGE SCALE GENOMIC DNA]</scope>
    <source>
        <strain evidence="1 2">2-AUSEE-184A6</strain>
    </source>
</reference>
<accession>A0ABW8SSQ4</accession>
<dbReference type="RefSeq" id="WP_406776881.1">
    <property type="nucleotide sequence ID" value="NZ_JBEWZG010000001.1"/>
</dbReference>
<evidence type="ECO:0000313" key="1">
    <source>
        <dbReference type="EMBL" id="MFL0205279.1"/>
    </source>
</evidence>
<organism evidence="1 2">
    <name type="scientific">Aquirufa novilacunae</name>
    <dbReference type="NCBI Taxonomy" id="3139305"/>
    <lineage>
        <taxon>Bacteria</taxon>
        <taxon>Pseudomonadati</taxon>
        <taxon>Bacteroidota</taxon>
        <taxon>Cytophagia</taxon>
        <taxon>Cytophagales</taxon>
        <taxon>Flectobacillaceae</taxon>
        <taxon>Aquirufa</taxon>
    </lineage>
</organism>
<dbReference type="SUPFAM" id="SSF48208">
    <property type="entry name" value="Six-hairpin glycosidases"/>
    <property type="match status" value="1"/>
</dbReference>
<comment type="caution">
    <text evidence="1">The sequence shown here is derived from an EMBL/GenBank/DDBJ whole genome shotgun (WGS) entry which is preliminary data.</text>
</comment>
<protein>
    <recommendedName>
        <fullName evidence="3">Glycoside hydrolase family 65</fullName>
    </recommendedName>
</protein>
<dbReference type="InterPro" id="IPR008928">
    <property type="entry name" value="6-hairpin_glycosidase_sf"/>
</dbReference>
<dbReference type="EMBL" id="JBEWZG010000001">
    <property type="protein sequence ID" value="MFL0205279.1"/>
    <property type="molecule type" value="Genomic_DNA"/>
</dbReference>